<reference evidence="2 3" key="1">
    <citation type="submission" date="2016-06" db="EMBL/GenBank/DDBJ databases">
        <authorList>
            <person name="Kjaerup R.B."/>
            <person name="Dalgaard T.S."/>
            <person name="Juul-Madsen H.R."/>
        </authorList>
    </citation>
    <scope>NUCLEOTIDE SEQUENCE [LARGE SCALE GENOMIC DNA]</scope>
    <source>
        <strain evidence="2 3">1127319.6</strain>
    </source>
</reference>
<dbReference type="PANTHER" id="PTHR43543:SF1">
    <property type="entry name" value="MALONIC SEMIALDEHYDE REDUCTASE RUTE-RELATED"/>
    <property type="match status" value="1"/>
</dbReference>
<protein>
    <submittedName>
        <fullName evidence="2">Malonic semialdehyde reductase</fullName>
    </submittedName>
</protein>
<name>A0A1A3GQ88_MYCMU</name>
<accession>A0A1A3GQ88</accession>
<dbReference type="InterPro" id="IPR029479">
    <property type="entry name" value="Nitroreductase"/>
</dbReference>
<organism evidence="2 3">
    <name type="scientific">Mycolicibacterium mucogenicum</name>
    <name type="common">Mycobacterium mucogenicum</name>
    <dbReference type="NCBI Taxonomy" id="56689"/>
    <lineage>
        <taxon>Bacteria</taxon>
        <taxon>Bacillati</taxon>
        <taxon>Actinomycetota</taxon>
        <taxon>Actinomycetes</taxon>
        <taxon>Mycobacteriales</taxon>
        <taxon>Mycobacteriaceae</taxon>
        <taxon>Mycolicibacterium</taxon>
    </lineage>
</organism>
<dbReference type="Proteomes" id="UP000093898">
    <property type="component" value="Unassembled WGS sequence"/>
</dbReference>
<dbReference type="PANTHER" id="PTHR43543">
    <property type="entry name" value="MALONIC SEMIALDEHYDE REDUCTASE RUTE-RELATED"/>
    <property type="match status" value="1"/>
</dbReference>
<dbReference type="NCBIfam" id="NF003768">
    <property type="entry name" value="PRK05365.1"/>
    <property type="match status" value="1"/>
</dbReference>
<dbReference type="Gene3D" id="3.40.109.10">
    <property type="entry name" value="NADH Oxidase"/>
    <property type="match status" value="1"/>
</dbReference>
<proteinExistence type="predicted"/>
<gene>
    <name evidence="2" type="ORF">A5630_04370</name>
</gene>
<dbReference type="AlphaFoldDB" id="A0A1A3GQ88"/>
<dbReference type="Pfam" id="PF00881">
    <property type="entry name" value="Nitroreductase"/>
    <property type="match status" value="1"/>
</dbReference>
<evidence type="ECO:0000313" key="3">
    <source>
        <dbReference type="Proteomes" id="UP000093898"/>
    </source>
</evidence>
<dbReference type="SUPFAM" id="SSF55469">
    <property type="entry name" value="FMN-dependent nitroreductase-like"/>
    <property type="match status" value="1"/>
</dbReference>
<dbReference type="RefSeq" id="WP_064984963.1">
    <property type="nucleotide sequence ID" value="NZ_LZLC01000219.1"/>
</dbReference>
<feature type="domain" description="Nitroreductase" evidence="1">
    <location>
        <begin position="28"/>
        <end position="166"/>
    </location>
</feature>
<dbReference type="InterPro" id="IPR050461">
    <property type="entry name" value="Nitroreductase_HadB/RutE"/>
</dbReference>
<evidence type="ECO:0000259" key="1">
    <source>
        <dbReference type="Pfam" id="PF00881"/>
    </source>
</evidence>
<comment type="caution">
    <text evidence="2">The sequence shown here is derived from an EMBL/GenBank/DDBJ whole genome shotgun (WGS) entry which is preliminary data.</text>
</comment>
<dbReference type="EMBL" id="LZLC01000219">
    <property type="protein sequence ID" value="OBJ37508.1"/>
    <property type="molecule type" value="Genomic_DNA"/>
</dbReference>
<dbReference type="GO" id="GO:0016491">
    <property type="term" value="F:oxidoreductase activity"/>
    <property type="evidence" value="ECO:0007669"/>
    <property type="project" value="InterPro"/>
</dbReference>
<evidence type="ECO:0000313" key="2">
    <source>
        <dbReference type="EMBL" id="OBJ37508.1"/>
    </source>
</evidence>
<dbReference type="InterPro" id="IPR000415">
    <property type="entry name" value="Nitroreductase-like"/>
</dbReference>
<sequence length="208" mass="22558">MADGIGAASATALPVLDEAGRAALFTQARTVNGFADVAVPDDKLLEAWELARWAPTSVNTQPLRILFVRKGEARERLIPHMFEPNKAKTADAPAVAVLAIDKRFHDQIPVVFPIRPEMAELFEANDELRSSTGIFSGALQAAYFIMALRAVGLAAGPMGGFDPVGIDHEYFPDGKWNSVLVVNIGLPGDNAWSDRLPRLSPAEVIRWV</sequence>